<evidence type="ECO:0000313" key="13">
    <source>
        <dbReference type="EMBL" id="CAK8672470.1"/>
    </source>
</evidence>
<evidence type="ECO:0000259" key="12">
    <source>
        <dbReference type="PROSITE" id="PS50261"/>
    </source>
</evidence>
<comment type="similarity">
    <text evidence="2">Belongs to the G-protein coupled receptor Fz/Smo family.</text>
</comment>
<evidence type="ECO:0000256" key="8">
    <source>
        <dbReference type="ARBA" id="ARBA00023170"/>
    </source>
</evidence>
<feature type="domain" description="G-protein coupled receptors family 2 profile 2" evidence="12">
    <location>
        <begin position="239"/>
        <end position="525"/>
    </location>
</feature>
<dbReference type="InterPro" id="IPR017981">
    <property type="entry name" value="GPCR_2-like_7TM"/>
</dbReference>
<comment type="caution">
    <text evidence="13">The sequence shown here is derived from an EMBL/GenBank/DDBJ whole genome shotgun (WGS) entry which is preliminary data.</text>
</comment>
<keyword evidence="5 10" id="KW-1133">Transmembrane helix</keyword>
<sequence length="649" mass="73951">MSYILNTNMFTSGLYRKMCQIYVFLIAAQLTFGTRGFDYGQSNLPGKRHVSSFSPSQPMFGGSRRCEKLKIKQCYGTGYNYTQVSPEYERQIDAELDLNSYQPLIQYNCSSQLLFFLCVVHAPMCNETVSEPIGPCETMCRAVEKSCRPFMESFGLSWPKALNCSKFPPHNTPETMCMEGEKEDTPAVIRPPKPPLEPPSYSHCAEPQITLKQAEQKESCAWKCGYQQGMFSPGDKDFADLWMAVWSGLCFLSTTFTVLTFLIDASRFRYPERPIIFLAMCYNIYCISYILRLLVGRDNISCERNDEGDMFLIQNGLSNTGCAIIFLLSYFFGMASCLWWVILTLTWFLAAGMKWSHEAIEMHSSYFHLVAWSIPSIKIVIILIMRQVDGDELTGLCYVGNQDTNALTGFVLAPLFTYLVIGTSFLLAGFVSLFRIKTYMKREGSKTDKLQRLMLKIGIFSVLYIVPASIVIGCYFYEHSNRRLWSTNATRVHPSTSIYLLRILMQLIIGVFTGCWVWSKKTMQTWKTCSQSMLVLTPSSEYSKKVYEEHHQKDLNRQNRALVKQGPQRNVKRSSNKHEEVIHVPQALMPVFTRAHASNNVTVYPAHYSTMTGRSQGLNDGFQVPKTGEILHQPLLNGEHSRIEGYVIS</sequence>
<organism evidence="13 14">
    <name type="scientific">Clavelina lepadiformis</name>
    <name type="common">Light-bulb sea squirt</name>
    <name type="synonym">Ascidia lepadiformis</name>
    <dbReference type="NCBI Taxonomy" id="159417"/>
    <lineage>
        <taxon>Eukaryota</taxon>
        <taxon>Metazoa</taxon>
        <taxon>Chordata</taxon>
        <taxon>Tunicata</taxon>
        <taxon>Ascidiacea</taxon>
        <taxon>Aplousobranchia</taxon>
        <taxon>Clavelinidae</taxon>
        <taxon>Clavelina</taxon>
    </lineage>
</organism>
<feature type="transmembrane region" description="Helical" evidence="10">
    <location>
        <begin position="365"/>
        <end position="385"/>
    </location>
</feature>
<gene>
    <name evidence="13" type="ORF">CVLEPA_LOCUS1420</name>
</gene>
<evidence type="ECO:0000256" key="1">
    <source>
        <dbReference type="ARBA" id="ARBA00004141"/>
    </source>
</evidence>
<dbReference type="Proteomes" id="UP001642483">
    <property type="component" value="Unassembled WGS sequence"/>
</dbReference>
<feature type="disulfide bond" evidence="9">
    <location>
        <begin position="140"/>
        <end position="164"/>
    </location>
</feature>
<dbReference type="SMART" id="SM01330">
    <property type="entry name" value="Frizzled"/>
    <property type="match status" value="1"/>
</dbReference>
<feature type="disulfide bond" evidence="9">
    <location>
        <begin position="109"/>
        <end position="147"/>
    </location>
</feature>
<keyword evidence="3" id="KW-0217">Developmental protein</keyword>
<dbReference type="InterPro" id="IPR036790">
    <property type="entry name" value="Frizzled_dom_sf"/>
</dbReference>
<protein>
    <recommendedName>
        <fullName evidence="15">Frizzled-4</fullName>
    </recommendedName>
</protein>
<evidence type="ECO:0000256" key="3">
    <source>
        <dbReference type="ARBA" id="ARBA00022473"/>
    </source>
</evidence>
<dbReference type="PANTHER" id="PTHR11309:SF23">
    <property type="entry name" value="FRIZZLED-4"/>
    <property type="match status" value="1"/>
</dbReference>
<feature type="transmembrane region" description="Helical" evidence="10">
    <location>
        <begin position="415"/>
        <end position="436"/>
    </location>
</feature>
<dbReference type="InterPro" id="IPR015526">
    <property type="entry name" value="Frizzled/SFRP"/>
</dbReference>
<feature type="transmembrane region" description="Helical" evidence="10">
    <location>
        <begin position="324"/>
        <end position="353"/>
    </location>
</feature>
<dbReference type="PROSITE" id="PS50038">
    <property type="entry name" value="FZ"/>
    <property type="match status" value="1"/>
</dbReference>
<feature type="transmembrane region" description="Helical" evidence="10">
    <location>
        <begin position="457"/>
        <end position="478"/>
    </location>
</feature>
<evidence type="ECO:0008006" key="15">
    <source>
        <dbReference type="Google" id="ProtNLM"/>
    </source>
</evidence>
<dbReference type="InterPro" id="IPR000539">
    <property type="entry name" value="Frizzled/Smoothened_7TM"/>
</dbReference>
<evidence type="ECO:0000256" key="5">
    <source>
        <dbReference type="ARBA" id="ARBA00022989"/>
    </source>
</evidence>
<evidence type="ECO:0000256" key="7">
    <source>
        <dbReference type="ARBA" id="ARBA00023157"/>
    </source>
</evidence>
<dbReference type="SUPFAM" id="SSF63501">
    <property type="entry name" value="Frizzled cysteine-rich domain"/>
    <property type="match status" value="1"/>
</dbReference>
<dbReference type="SMART" id="SM00063">
    <property type="entry name" value="FRI"/>
    <property type="match status" value="1"/>
</dbReference>
<evidence type="ECO:0000256" key="6">
    <source>
        <dbReference type="ARBA" id="ARBA00023136"/>
    </source>
</evidence>
<comment type="subcellular location">
    <subcellularLocation>
        <location evidence="1">Membrane</location>
        <topology evidence="1">Multi-pass membrane protein</topology>
    </subcellularLocation>
</comment>
<dbReference type="InterPro" id="IPR020067">
    <property type="entry name" value="Frizzled_dom"/>
</dbReference>
<dbReference type="PANTHER" id="PTHR11309">
    <property type="entry name" value="FRIZZLED"/>
    <property type="match status" value="1"/>
</dbReference>
<feature type="transmembrane region" description="Helical" evidence="10">
    <location>
        <begin position="275"/>
        <end position="295"/>
    </location>
</feature>
<evidence type="ECO:0000256" key="9">
    <source>
        <dbReference type="PROSITE-ProRule" id="PRU00090"/>
    </source>
</evidence>
<feature type="transmembrane region" description="Helical" evidence="10">
    <location>
        <begin position="241"/>
        <end position="263"/>
    </location>
</feature>
<accession>A0ABP0EYD1</accession>
<evidence type="ECO:0000256" key="2">
    <source>
        <dbReference type="ARBA" id="ARBA00008077"/>
    </source>
</evidence>
<feature type="transmembrane region" description="Helical" evidence="10">
    <location>
        <begin position="498"/>
        <end position="518"/>
    </location>
</feature>
<keyword evidence="4 10" id="KW-0812">Transmembrane</keyword>
<feature type="domain" description="FZ" evidence="11">
    <location>
        <begin position="61"/>
        <end position="180"/>
    </location>
</feature>
<keyword evidence="7 9" id="KW-1015">Disulfide bond</keyword>
<dbReference type="Pfam" id="PF01534">
    <property type="entry name" value="Frizzled"/>
    <property type="match status" value="1"/>
</dbReference>
<reference evidence="13 14" key="1">
    <citation type="submission" date="2024-02" db="EMBL/GenBank/DDBJ databases">
        <authorList>
            <person name="Daric V."/>
            <person name="Darras S."/>
        </authorList>
    </citation>
    <scope>NUCLEOTIDE SEQUENCE [LARGE SCALE GENOMIC DNA]</scope>
</reference>
<keyword evidence="6 10" id="KW-0472">Membrane</keyword>
<proteinExistence type="inferred from homology"/>
<dbReference type="PROSITE" id="PS50261">
    <property type="entry name" value="G_PROTEIN_RECEP_F2_4"/>
    <property type="match status" value="1"/>
</dbReference>
<dbReference type="Gene3D" id="1.10.2000.10">
    <property type="entry name" value="Frizzled cysteine-rich domain"/>
    <property type="match status" value="1"/>
</dbReference>
<keyword evidence="8" id="KW-0675">Receptor</keyword>
<dbReference type="Pfam" id="PF01392">
    <property type="entry name" value="Fz"/>
    <property type="match status" value="1"/>
</dbReference>
<evidence type="ECO:0000313" key="14">
    <source>
        <dbReference type="Proteomes" id="UP001642483"/>
    </source>
</evidence>
<keyword evidence="14" id="KW-1185">Reference proteome</keyword>
<dbReference type="Gene3D" id="1.20.1070.10">
    <property type="entry name" value="Rhodopsin 7-helix transmembrane proteins"/>
    <property type="match status" value="1"/>
</dbReference>
<feature type="disulfide bond" evidence="9">
    <location>
        <begin position="136"/>
        <end position="177"/>
    </location>
</feature>
<dbReference type="EMBL" id="CAWYQH010000001">
    <property type="protein sequence ID" value="CAK8672470.1"/>
    <property type="molecule type" value="Genomic_DNA"/>
</dbReference>
<name>A0ABP0EYD1_CLALP</name>
<comment type="caution">
    <text evidence="9">Lacks conserved residue(s) required for the propagation of feature annotation.</text>
</comment>
<evidence type="ECO:0000256" key="10">
    <source>
        <dbReference type="SAM" id="Phobius"/>
    </source>
</evidence>
<evidence type="ECO:0000256" key="4">
    <source>
        <dbReference type="ARBA" id="ARBA00022692"/>
    </source>
</evidence>
<dbReference type="PRINTS" id="PR00489">
    <property type="entry name" value="FRIZZLED"/>
</dbReference>
<evidence type="ECO:0000259" key="11">
    <source>
        <dbReference type="PROSITE" id="PS50038"/>
    </source>
</evidence>